<dbReference type="EnsemblPlants" id="TuG1812G0700004967.01.T01">
    <property type="protein sequence ID" value="TuG1812G0700004967.01.T01.cds238763"/>
    <property type="gene ID" value="TuG1812G0700004967.01"/>
</dbReference>
<dbReference type="Proteomes" id="UP000015106">
    <property type="component" value="Chromosome 7"/>
</dbReference>
<protein>
    <submittedName>
        <fullName evidence="1">Uncharacterized protein</fullName>
    </submittedName>
</protein>
<reference evidence="1" key="3">
    <citation type="submission" date="2022-06" db="UniProtKB">
        <authorList>
            <consortium name="EnsemblPlants"/>
        </authorList>
    </citation>
    <scope>IDENTIFICATION</scope>
</reference>
<accession>A0A8R7R9A3</accession>
<dbReference type="Gramene" id="TuG1812G0700004967.01.T01">
    <property type="protein sequence ID" value="TuG1812G0700004967.01.T01.cds238763"/>
    <property type="gene ID" value="TuG1812G0700004967.01"/>
</dbReference>
<dbReference type="AlphaFoldDB" id="A0A8R7R9A3"/>
<name>A0A8R7R9A3_TRIUA</name>
<proteinExistence type="predicted"/>
<organism evidence="1 2">
    <name type="scientific">Triticum urartu</name>
    <name type="common">Red wild einkorn</name>
    <name type="synonym">Crithodium urartu</name>
    <dbReference type="NCBI Taxonomy" id="4572"/>
    <lineage>
        <taxon>Eukaryota</taxon>
        <taxon>Viridiplantae</taxon>
        <taxon>Streptophyta</taxon>
        <taxon>Embryophyta</taxon>
        <taxon>Tracheophyta</taxon>
        <taxon>Spermatophyta</taxon>
        <taxon>Magnoliopsida</taxon>
        <taxon>Liliopsida</taxon>
        <taxon>Poales</taxon>
        <taxon>Poaceae</taxon>
        <taxon>BOP clade</taxon>
        <taxon>Pooideae</taxon>
        <taxon>Triticodae</taxon>
        <taxon>Triticeae</taxon>
        <taxon>Triticinae</taxon>
        <taxon>Triticum</taxon>
    </lineage>
</organism>
<evidence type="ECO:0000313" key="1">
    <source>
        <dbReference type="EnsemblPlants" id="TuG1812G0700004967.01.T01.cds238763"/>
    </source>
</evidence>
<reference evidence="2" key="1">
    <citation type="journal article" date="2013" name="Nature">
        <title>Draft genome of the wheat A-genome progenitor Triticum urartu.</title>
        <authorList>
            <person name="Ling H.Q."/>
            <person name="Zhao S."/>
            <person name="Liu D."/>
            <person name="Wang J."/>
            <person name="Sun H."/>
            <person name="Zhang C."/>
            <person name="Fan H."/>
            <person name="Li D."/>
            <person name="Dong L."/>
            <person name="Tao Y."/>
            <person name="Gao C."/>
            <person name="Wu H."/>
            <person name="Li Y."/>
            <person name="Cui Y."/>
            <person name="Guo X."/>
            <person name="Zheng S."/>
            <person name="Wang B."/>
            <person name="Yu K."/>
            <person name="Liang Q."/>
            <person name="Yang W."/>
            <person name="Lou X."/>
            <person name="Chen J."/>
            <person name="Feng M."/>
            <person name="Jian J."/>
            <person name="Zhang X."/>
            <person name="Luo G."/>
            <person name="Jiang Y."/>
            <person name="Liu J."/>
            <person name="Wang Z."/>
            <person name="Sha Y."/>
            <person name="Zhang B."/>
            <person name="Wu H."/>
            <person name="Tang D."/>
            <person name="Shen Q."/>
            <person name="Xue P."/>
            <person name="Zou S."/>
            <person name="Wang X."/>
            <person name="Liu X."/>
            <person name="Wang F."/>
            <person name="Yang Y."/>
            <person name="An X."/>
            <person name="Dong Z."/>
            <person name="Zhang K."/>
            <person name="Zhang X."/>
            <person name="Luo M.C."/>
            <person name="Dvorak J."/>
            <person name="Tong Y."/>
            <person name="Wang J."/>
            <person name="Yang H."/>
            <person name="Li Z."/>
            <person name="Wang D."/>
            <person name="Zhang A."/>
            <person name="Wang J."/>
        </authorList>
    </citation>
    <scope>NUCLEOTIDE SEQUENCE</scope>
    <source>
        <strain evidence="2">cv. G1812</strain>
    </source>
</reference>
<keyword evidence="2" id="KW-1185">Reference proteome</keyword>
<reference evidence="1" key="2">
    <citation type="submission" date="2018-03" db="EMBL/GenBank/DDBJ databases">
        <title>The Triticum urartu genome reveals the dynamic nature of wheat genome evolution.</title>
        <authorList>
            <person name="Ling H."/>
            <person name="Ma B."/>
            <person name="Shi X."/>
            <person name="Liu H."/>
            <person name="Dong L."/>
            <person name="Sun H."/>
            <person name="Cao Y."/>
            <person name="Gao Q."/>
            <person name="Zheng S."/>
            <person name="Li Y."/>
            <person name="Yu Y."/>
            <person name="Du H."/>
            <person name="Qi M."/>
            <person name="Li Y."/>
            <person name="Yu H."/>
            <person name="Cui Y."/>
            <person name="Wang N."/>
            <person name="Chen C."/>
            <person name="Wu H."/>
            <person name="Zhao Y."/>
            <person name="Zhang J."/>
            <person name="Li Y."/>
            <person name="Zhou W."/>
            <person name="Zhang B."/>
            <person name="Hu W."/>
            <person name="Eijk M."/>
            <person name="Tang J."/>
            <person name="Witsenboer H."/>
            <person name="Zhao S."/>
            <person name="Li Z."/>
            <person name="Zhang A."/>
            <person name="Wang D."/>
            <person name="Liang C."/>
        </authorList>
    </citation>
    <scope>NUCLEOTIDE SEQUENCE [LARGE SCALE GENOMIC DNA]</scope>
    <source>
        <strain evidence="1">cv. G1812</strain>
    </source>
</reference>
<evidence type="ECO:0000313" key="2">
    <source>
        <dbReference type="Proteomes" id="UP000015106"/>
    </source>
</evidence>
<sequence length="43" mass="5280">IVERRAKSRLMSRCSIHLFFFRASELWQLEEGKEHTFLTQIER</sequence>